<keyword evidence="4" id="KW-1185">Reference proteome</keyword>
<dbReference type="OrthoDB" id="9794577at2"/>
<evidence type="ECO:0000256" key="2">
    <source>
        <dbReference type="SAM" id="Phobius"/>
    </source>
</evidence>
<evidence type="ECO:0000313" key="4">
    <source>
        <dbReference type="Proteomes" id="UP000003303"/>
    </source>
</evidence>
<protein>
    <submittedName>
        <fullName evidence="3">Uncharacterized protein</fullName>
    </submittedName>
</protein>
<evidence type="ECO:0000313" key="3">
    <source>
        <dbReference type="EMBL" id="EEK16972.1"/>
    </source>
</evidence>
<feature type="compositionally biased region" description="Polar residues" evidence="1">
    <location>
        <begin position="1"/>
        <end position="15"/>
    </location>
</feature>
<dbReference type="Proteomes" id="UP000003303">
    <property type="component" value="Unassembled WGS sequence"/>
</dbReference>
<keyword evidence="2" id="KW-0812">Transmembrane</keyword>
<dbReference type="RefSeq" id="WP_007365310.1">
    <property type="nucleotide sequence ID" value="NZ_ACLR01000123.1"/>
</dbReference>
<dbReference type="AlphaFoldDB" id="C2MBK9"/>
<organism evidence="3 4">
    <name type="scientific">Porphyromonas uenonis 60-3</name>
    <dbReference type="NCBI Taxonomy" id="596327"/>
    <lineage>
        <taxon>Bacteria</taxon>
        <taxon>Pseudomonadati</taxon>
        <taxon>Bacteroidota</taxon>
        <taxon>Bacteroidia</taxon>
        <taxon>Bacteroidales</taxon>
        <taxon>Porphyromonadaceae</taxon>
        <taxon>Porphyromonas</taxon>
    </lineage>
</organism>
<sequence length="543" mass="61730">MTQSSLPNSAVNDQPNYPDEGSRPTFSQILRLILRQWYWFVIFIAIFVWLGCSIVKYRPLGRQTYYMQLSSREPHEPTEPTMQLGDPIPKTSPWAPEYIASLLNTTTAVLEAGKRIDFQVDYWVKTPFGMRDYYNQTPIIVRFGNLLPTDKLYCIARLDDPVHPKEVTMSAFSGVVQGQPLYEPYDVVIPVGTTQETPVGPITVTLDDPAQHFPYHIDQQYTEIPITYTSLVEARDIYETEMQVTMKKADLPLSSVMRVELLSGRSERRCLSLLNAMYVVTDSLGWVEQLTDEGHVDSLGQFVGTVPPTGLSPFRLVDKPRELREIEPDLFVIVGMGLLGFLIPLLLLYIYWAILGAIYYVCELPRLLRSRLTLDLQRRHKGKTLYPHLEELCALVSPQGEPRAIQLVTPSGTKYHRQLASELQQALQQRGISCAVWYLDLANQKKASKGSNGVYHTTITPGLIGSSAFEQQLKQLQTQHQLTIIVPPALTKDPTAYLLNSLEQSLYCIYRGSTRIGAIKRVVHQLQIRQQLDRSHIHTLWVE</sequence>
<dbReference type="STRING" id="596327.PORUE0001_0693"/>
<keyword evidence="2" id="KW-1133">Transmembrane helix</keyword>
<evidence type="ECO:0000256" key="1">
    <source>
        <dbReference type="SAM" id="MobiDB-lite"/>
    </source>
</evidence>
<name>C2MBK9_9PORP</name>
<comment type="caution">
    <text evidence="3">The sequence shown here is derived from an EMBL/GenBank/DDBJ whole genome shotgun (WGS) entry which is preliminary data.</text>
</comment>
<gene>
    <name evidence="3" type="ORF">PORUE0001_0693</name>
</gene>
<proteinExistence type="predicted"/>
<feature type="transmembrane region" description="Helical" evidence="2">
    <location>
        <begin position="330"/>
        <end position="361"/>
    </location>
</feature>
<dbReference type="EMBL" id="ACLR01000123">
    <property type="protein sequence ID" value="EEK16972.1"/>
    <property type="molecule type" value="Genomic_DNA"/>
</dbReference>
<reference evidence="3 4" key="1">
    <citation type="submission" date="2009-04" db="EMBL/GenBank/DDBJ databases">
        <authorList>
            <person name="Sebastian Y."/>
            <person name="Madupu R."/>
            <person name="Durkin A.S."/>
            <person name="Torralba M."/>
            <person name="Methe B."/>
            <person name="Sutton G.G."/>
            <person name="Strausberg R.L."/>
            <person name="Nelson K.E."/>
        </authorList>
    </citation>
    <scope>NUCLEOTIDE SEQUENCE [LARGE SCALE GENOMIC DNA]</scope>
    <source>
        <strain evidence="3 4">60-3</strain>
    </source>
</reference>
<feature type="transmembrane region" description="Helical" evidence="2">
    <location>
        <begin position="37"/>
        <end position="57"/>
    </location>
</feature>
<feature type="region of interest" description="Disordered" evidence="1">
    <location>
        <begin position="1"/>
        <end position="22"/>
    </location>
</feature>
<keyword evidence="2" id="KW-0472">Membrane</keyword>
<accession>C2MBK9</accession>